<dbReference type="EMBL" id="AFRT01000478">
    <property type="protein sequence ID" value="ELU43825.1"/>
    <property type="molecule type" value="Genomic_DNA"/>
</dbReference>
<protein>
    <submittedName>
        <fullName evidence="1">Uncharacterized protein</fullName>
    </submittedName>
</protein>
<evidence type="ECO:0000313" key="2">
    <source>
        <dbReference type="Proteomes" id="UP000011668"/>
    </source>
</evidence>
<dbReference type="AlphaFoldDB" id="L8X0U5"/>
<reference evidence="1 2" key="1">
    <citation type="journal article" date="2013" name="Nat. Commun.">
        <title>The evolution and pathogenic mechanisms of the rice sheath blight pathogen.</title>
        <authorList>
            <person name="Zheng A."/>
            <person name="Lin R."/>
            <person name="Xu L."/>
            <person name="Qin P."/>
            <person name="Tang C."/>
            <person name="Ai P."/>
            <person name="Zhang D."/>
            <person name="Liu Y."/>
            <person name="Sun Z."/>
            <person name="Feng H."/>
            <person name="Wang Y."/>
            <person name="Chen Y."/>
            <person name="Liang X."/>
            <person name="Fu R."/>
            <person name="Li Q."/>
            <person name="Zhang J."/>
            <person name="Yu X."/>
            <person name="Xie Z."/>
            <person name="Ding L."/>
            <person name="Guan P."/>
            <person name="Tang J."/>
            <person name="Liang Y."/>
            <person name="Wang S."/>
            <person name="Deng Q."/>
            <person name="Li S."/>
            <person name="Zhu J."/>
            <person name="Wang L."/>
            <person name="Liu H."/>
            <person name="Li P."/>
        </authorList>
    </citation>
    <scope>NUCLEOTIDE SEQUENCE [LARGE SCALE GENOMIC DNA]</scope>
    <source>
        <strain evidence="2">AG-1 IA</strain>
    </source>
</reference>
<comment type="caution">
    <text evidence="1">The sequence shown here is derived from an EMBL/GenBank/DDBJ whole genome shotgun (WGS) entry which is preliminary data.</text>
</comment>
<organism evidence="1 2">
    <name type="scientific">Thanatephorus cucumeris (strain AG1-IA)</name>
    <name type="common">Rice sheath blight fungus</name>
    <name type="synonym">Rhizoctonia solani</name>
    <dbReference type="NCBI Taxonomy" id="983506"/>
    <lineage>
        <taxon>Eukaryota</taxon>
        <taxon>Fungi</taxon>
        <taxon>Dikarya</taxon>
        <taxon>Basidiomycota</taxon>
        <taxon>Agaricomycotina</taxon>
        <taxon>Agaricomycetes</taxon>
        <taxon>Cantharellales</taxon>
        <taxon>Ceratobasidiaceae</taxon>
        <taxon>Rhizoctonia</taxon>
        <taxon>Rhizoctonia solani AG-1</taxon>
    </lineage>
</organism>
<name>L8X0U5_THACA</name>
<evidence type="ECO:0000313" key="1">
    <source>
        <dbReference type="EMBL" id="ELU43825.1"/>
    </source>
</evidence>
<dbReference type="Proteomes" id="UP000011668">
    <property type="component" value="Unassembled WGS sequence"/>
</dbReference>
<gene>
    <name evidence="1" type="ORF">AG1IA_02142</name>
</gene>
<dbReference type="HOGENOM" id="CLU_829359_0_0_1"/>
<dbReference type="OrthoDB" id="3166101at2759"/>
<accession>L8X0U5</accession>
<proteinExistence type="predicted"/>
<keyword evidence="2" id="KW-1185">Reference proteome</keyword>
<sequence length="403" mass="45414">MSAAIAPAIPTLGRRIHVKKLNEDGEETDESYWLWLKFPETIKGLRSKCMEAFEPPRDHMIRFIHDDQLLCGNSLETLPNKCELWVQFVPKDAPLTPVSVRKSRKKRPVLMEDENVDPCPSANLDAGSPIRKRQRLYPRADISNLDLSVSTPPSPCPSELFKQARTDSPAVTAVSSRPISPCHLLKPVTLEVPLIRQRQRSNASASFVDSSGPPTLDWVTRPDSPINYSGVTEDSKEVPVIAWEMDNHSHIAGTKSVAELFYSILDEPRHEWVPVVAFDLLPRYSSRVPEGIDFNLLVCDVPYDVTIGEIRSTLAENLAMDPERLPQGDFYLVRKGQRLQDWMTCVPAYLRDGDAVFMEFGGDSIVRDDSDYEDLWTDKEPTLIGEDLDEIKAVKLPCDSDED</sequence>